<dbReference type="EMBL" id="JMIY01000007">
    <property type="protein sequence ID" value="KCZ71223.1"/>
    <property type="molecule type" value="Genomic_DNA"/>
</dbReference>
<comment type="caution">
    <text evidence="1">The sequence shown here is derived from an EMBL/GenBank/DDBJ whole genome shotgun (WGS) entry which is preliminary data.</text>
</comment>
<evidence type="ECO:0000313" key="1">
    <source>
        <dbReference type="EMBL" id="KCZ71223.1"/>
    </source>
</evidence>
<dbReference type="RefSeq" id="WP_048093517.1">
    <property type="nucleotide sequence ID" value="NZ_JMIY01000007.1"/>
</dbReference>
<dbReference type="OrthoDB" id="145837at2157"/>
<proteinExistence type="predicted"/>
<dbReference type="AlphaFoldDB" id="A0A062V3L3"/>
<accession>A0A062V3L3</accession>
<organism evidence="1 2">
    <name type="scientific">Candidatus Methanoperedens nitratireducens</name>
    <dbReference type="NCBI Taxonomy" id="1392998"/>
    <lineage>
        <taxon>Archaea</taxon>
        <taxon>Methanobacteriati</taxon>
        <taxon>Methanobacteriota</taxon>
        <taxon>Stenosarchaea group</taxon>
        <taxon>Methanomicrobia</taxon>
        <taxon>Methanosarcinales</taxon>
        <taxon>ANME-2 cluster</taxon>
        <taxon>Candidatus Methanoperedentaceae</taxon>
        <taxon>Candidatus Methanoperedens</taxon>
    </lineage>
</organism>
<reference evidence="1 2" key="1">
    <citation type="journal article" date="2013" name="Nature">
        <title>Anaerobic oxidation of methane coupled to nitrate reduction in a novel archaeal lineage.</title>
        <authorList>
            <person name="Haroon M.F."/>
            <person name="Hu S."/>
            <person name="Shi Y."/>
            <person name="Imelfort M."/>
            <person name="Keller J."/>
            <person name="Hugenholtz P."/>
            <person name="Yuan Z."/>
            <person name="Tyson G.W."/>
        </authorList>
    </citation>
    <scope>NUCLEOTIDE SEQUENCE [LARGE SCALE GENOMIC DNA]</scope>
    <source>
        <strain evidence="1 2">ANME-2d</strain>
    </source>
</reference>
<protein>
    <submittedName>
        <fullName evidence="1">Uncharacterized protein</fullName>
    </submittedName>
</protein>
<gene>
    <name evidence="1" type="ORF">ANME2D_03258</name>
</gene>
<dbReference type="Proteomes" id="UP000027153">
    <property type="component" value="Unassembled WGS sequence"/>
</dbReference>
<evidence type="ECO:0000313" key="2">
    <source>
        <dbReference type="Proteomes" id="UP000027153"/>
    </source>
</evidence>
<keyword evidence="2" id="KW-1185">Reference proteome</keyword>
<name>A0A062V3L3_9EURY</name>
<sequence length="62" mass="7389">MQMETVHEVILWMEDCAPERLTPNTVMLCVRNMFMLENMRDFLYDEYVDIIKRSGNAGIVKF</sequence>